<dbReference type="HOGENOM" id="CLU_013748_0_2_7"/>
<evidence type="ECO:0000256" key="7">
    <source>
        <dbReference type="ARBA" id="ARBA00023052"/>
    </source>
</evidence>
<comment type="similarity">
    <text evidence="3 10">Belongs to the TPP enzyme family.</text>
</comment>
<dbReference type="GO" id="GO:0005829">
    <property type="term" value="C:cytosol"/>
    <property type="evidence" value="ECO:0007669"/>
    <property type="project" value="TreeGrafter"/>
</dbReference>
<dbReference type="GO" id="GO:0047434">
    <property type="term" value="F:indolepyruvate decarboxylase activity"/>
    <property type="evidence" value="ECO:0007669"/>
    <property type="project" value="InterPro"/>
</dbReference>
<dbReference type="InterPro" id="IPR012000">
    <property type="entry name" value="Thiamin_PyroP_enz_cen_dom"/>
</dbReference>
<feature type="domain" description="Thiamine pyrophosphate enzyme central" evidence="11">
    <location>
        <begin position="193"/>
        <end position="327"/>
    </location>
</feature>
<keyword evidence="8" id="KW-0456">Lyase</keyword>
<dbReference type="CDD" id="cd07038">
    <property type="entry name" value="TPP_PYR_PDC_IPDC_like"/>
    <property type="match status" value="1"/>
</dbReference>
<feature type="domain" description="Thiamine pyrophosphate enzyme TPP-binding" evidence="12">
    <location>
        <begin position="421"/>
        <end position="547"/>
    </location>
</feature>
<dbReference type="InterPro" id="IPR017765">
    <property type="entry name" value="IPDC"/>
</dbReference>
<dbReference type="GO" id="GO:0004737">
    <property type="term" value="F:pyruvate decarboxylase activity"/>
    <property type="evidence" value="ECO:0007669"/>
    <property type="project" value="TreeGrafter"/>
</dbReference>
<dbReference type="SUPFAM" id="SSF52518">
    <property type="entry name" value="Thiamin diphosphate-binding fold (THDP-binding)"/>
    <property type="match status" value="2"/>
</dbReference>
<feature type="binding site" evidence="9">
    <location>
        <position position="485"/>
    </location>
    <ligand>
        <name>Mg(2+)</name>
        <dbReference type="ChEBI" id="CHEBI:18420"/>
    </ligand>
</feature>
<evidence type="ECO:0000259" key="12">
    <source>
        <dbReference type="Pfam" id="PF02775"/>
    </source>
</evidence>
<evidence type="ECO:0000256" key="5">
    <source>
        <dbReference type="ARBA" id="ARBA00022793"/>
    </source>
</evidence>
<dbReference type="PANTHER" id="PTHR43452:SF30">
    <property type="entry name" value="PYRUVATE DECARBOXYLASE ISOZYME 1-RELATED"/>
    <property type="match status" value="1"/>
</dbReference>
<evidence type="ECO:0000256" key="3">
    <source>
        <dbReference type="ARBA" id="ARBA00007812"/>
    </source>
</evidence>
<dbReference type="STRING" id="883.DvMF_0027"/>
<organism evidence="14">
    <name type="scientific">Nitratidesulfovibrio vulgaris (strain DSM 19637 / Miyazaki F)</name>
    <name type="common">Desulfovibrio vulgaris</name>
    <dbReference type="NCBI Taxonomy" id="883"/>
    <lineage>
        <taxon>Bacteria</taxon>
        <taxon>Pseudomonadati</taxon>
        <taxon>Thermodesulfobacteriota</taxon>
        <taxon>Desulfovibrionia</taxon>
        <taxon>Desulfovibrionales</taxon>
        <taxon>Desulfovibrionaceae</taxon>
        <taxon>Nitratidesulfovibrio</taxon>
    </lineage>
</organism>
<dbReference type="GO" id="GO:0030976">
    <property type="term" value="F:thiamine pyrophosphate binding"/>
    <property type="evidence" value="ECO:0007669"/>
    <property type="project" value="InterPro"/>
</dbReference>
<evidence type="ECO:0000256" key="4">
    <source>
        <dbReference type="ARBA" id="ARBA00022723"/>
    </source>
</evidence>
<dbReference type="GO" id="GO:0000949">
    <property type="term" value="P:aromatic amino acid family catabolic process to alcohol via Ehrlich pathway"/>
    <property type="evidence" value="ECO:0007669"/>
    <property type="project" value="TreeGrafter"/>
</dbReference>
<dbReference type="EMBL" id="CP001197">
    <property type="protein sequence ID" value="ACL06989.1"/>
    <property type="molecule type" value="Genomic_DNA"/>
</dbReference>
<keyword evidence="5" id="KW-0210">Decarboxylase</keyword>
<dbReference type="Pfam" id="PF00205">
    <property type="entry name" value="TPP_enzyme_M"/>
    <property type="match status" value="1"/>
</dbReference>
<evidence type="ECO:0000256" key="9">
    <source>
        <dbReference type="PIRSR" id="PIRSR036565-2"/>
    </source>
</evidence>
<dbReference type="Gene3D" id="3.40.50.1220">
    <property type="entry name" value="TPP-binding domain"/>
    <property type="match status" value="1"/>
</dbReference>
<dbReference type="InterPro" id="IPR029035">
    <property type="entry name" value="DHS-like_NAD/FAD-binding_dom"/>
</dbReference>
<comment type="cofactor">
    <cofactor evidence="9">
        <name>Mg(2+)</name>
        <dbReference type="ChEBI" id="CHEBI:18420"/>
    </cofactor>
    <text evidence="9">Binds 1 Mg(2+) per subunit.</text>
</comment>
<dbReference type="SUPFAM" id="SSF52467">
    <property type="entry name" value="DHS-like NAD/FAD-binding domain"/>
    <property type="match status" value="1"/>
</dbReference>
<dbReference type="AlphaFoldDB" id="B8DN45"/>
<keyword evidence="6 9" id="KW-0460">Magnesium</keyword>
<gene>
    <name evidence="14" type="ordered locus">DvMF_0027</name>
</gene>
<evidence type="ECO:0000256" key="8">
    <source>
        <dbReference type="ARBA" id="ARBA00023239"/>
    </source>
</evidence>
<dbReference type="Gene3D" id="3.40.50.970">
    <property type="match status" value="2"/>
</dbReference>
<evidence type="ECO:0000256" key="2">
    <source>
        <dbReference type="ARBA" id="ARBA00001964"/>
    </source>
</evidence>
<comment type="cofactor">
    <cofactor evidence="2">
        <name>thiamine diphosphate</name>
        <dbReference type="ChEBI" id="CHEBI:58937"/>
    </cofactor>
</comment>
<comment type="cofactor">
    <cofactor evidence="1">
        <name>a metal cation</name>
        <dbReference type="ChEBI" id="CHEBI:25213"/>
    </cofactor>
</comment>
<name>B8DN45_NITV9</name>
<dbReference type="PIRSF" id="PIRSF036565">
    <property type="entry name" value="Pyruvt_ip_decrb"/>
    <property type="match status" value="1"/>
</dbReference>
<accession>B8DN45</accession>
<proteinExistence type="inferred from homology"/>
<keyword evidence="14" id="KW-0670">Pyruvate</keyword>
<feature type="binding site" evidence="9">
    <location>
        <position position="458"/>
    </location>
    <ligand>
        <name>Mg(2+)</name>
        <dbReference type="ChEBI" id="CHEBI:18420"/>
    </ligand>
</feature>
<keyword evidence="4 9" id="KW-0479">Metal-binding</keyword>
<dbReference type="Pfam" id="PF02776">
    <property type="entry name" value="TPP_enzyme_N"/>
    <property type="match status" value="1"/>
</dbReference>
<dbReference type="GO" id="GO:0000287">
    <property type="term" value="F:magnesium ion binding"/>
    <property type="evidence" value="ECO:0007669"/>
    <property type="project" value="InterPro"/>
</dbReference>
<evidence type="ECO:0000256" key="6">
    <source>
        <dbReference type="ARBA" id="ARBA00022842"/>
    </source>
</evidence>
<evidence type="ECO:0000259" key="11">
    <source>
        <dbReference type="Pfam" id="PF00205"/>
    </source>
</evidence>
<dbReference type="KEGG" id="dvm:DvMF_0027"/>
<protein>
    <submittedName>
        <fullName evidence="14">Indolepyruvate/phenylpyruvate decarboxylase</fullName>
    </submittedName>
</protein>
<dbReference type="InterPro" id="IPR012110">
    <property type="entry name" value="PDC/IPDC-like"/>
</dbReference>
<evidence type="ECO:0000259" key="13">
    <source>
        <dbReference type="Pfam" id="PF02776"/>
    </source>
</evidence>
<dbReference type="InterPro" id="IPR029061">
    <property type="entry name" value="THDP-binding"/>
</dbReference>
<evidence type="ECO:0000313" key="14">
    <source>
        <dbReference type="EMBL" id="ACL06989.1"/>
    </source>
</evidence>
<dbReference type="GO" id="GO:0009851">
    <property type="term" value="P:auxin biosynthetic process"/>
    <property type="evidence" value="ECO:0007669"/>
    <property type="project" value="InterPro"/>
</dbReference>
<evidence type="ECO:0000256" key="10">
    <source>
        <dbReference type="RuleBase" id="RU362132"/>
    </source>
</evidence>
<dbReference type="eggNOG" id="COG3961">
    <property type="taxonomic scope" value="Bacteria"/>
</dbReference>
<reference evidence="14" key="1">
    <citation type="submission" date="2008-10" db="EMBL/GenBank/DDBJ databases">
        <title>Complete sequence of Desulfovibrio vulgaris str. 'Miyazaki F'.</title>
        <authorList>
            <person name="Lucas S."/>
            <person name="Copeland A."/>
            <person name="Lapidus A."/>
            <person name="Glavina del Rio T."/>
            <person name="Dalin E."/>
            <person name="Tice H."/>
            <person name="Bruce D."/>
            <person name="Goodwin L."/>
            <person name="Pitluck S."/>
            <person name="Sims D."/>
            <person name="Brettin T."/>
            <person name="Detter J.C."/>
            <person name="Han C."/>
            <person name="Larimer F."/>
            <person name="Land M."/>
            <person name="Hauser L."/>
            <person name="Kyrpides N."/>
            <person name="Mikhailova N."/>
            <person name="Hazen T.C."/>
            <person name="Richardson P."/>
        </authorList>
    </citation>
    <scope>NUCLEOTIDE SEQUENCE</scope>
    <source>
        <strain evidence="14">Miyazaki F</strain>
    </source>
</reference>
<keyword evidence="7 10" id="KW-0786">Thiamine pyrophosphate</keyword>
<dbReference type="Pfam" id="PF02775">
    <property type="entry name" value="TPP_enzyme_C"/>
    <property type="match status" value="1"/>
</dbReference>
<dbReference type="InterPro" id="IPR012001">
    <property type="entry name" value="Thiamin_PyroP_enz_TPP-bd_dom"/>
</dbReference>
<dbReference type="InterPro" id="IPR011766">
    <property type="entry name" value="TPP_enzyme_TPP-bd"/>
</dbReference>
<evidence type="ECO:0000256" key="1">
    <source>
        <dbReference type="ARBA" id="ARBA00001920"/>
    </source>
</evidence>
<dbReference type="OrthoDB" id="2254214at2"/>
<dbReference type="InterPro" id="IPR047213">
    <property type="entry name" value="TPP_PYR_PDC_IPDC-like"/>
</dbReference>
<dbReference type="NCBIfam" id="TIGR03394">
    <property type="entry name" value="indol_phenyl_DC"/>
    <property type="match status" value="1"/>
</dbReference>
<feature type="domain" description="Thiamine pyrophosphate enzyme N-terminal TPP-binding" evidence="13">
    <location>
        <begin position="1"/>
        <end position="108"/>
    </location>
</feature>
<dbReference type="PANTHER" id="PTHR43452">
    <property type="entry name" value="PYRUVATE DECARBOXYLASE"/>
    <property type="match status" value="1"/>
</dbReference>
<dbReference type="SMR" id="B8DN45"/>
<sequence length="572" mass="60542">MNITEALLHALKERGAREVWGIPGDFALPYFKIIEQTGILPLVTLTHEPGLGFAADAAARIRRGLSVAAVTYGAGAINMLNAVAQAFAEKSPLVVVSGAPGTAERARGLLLHHQVKTVGSQFRMYQEVTCDQGILDDPATAPAIIERVLRNCLEHSRPVYLEIPRDMPAVACGPVAPHMPTPCDAEAVAACAAEVLARLRAASRPVLMVGVEVRRYGLEDRVAELADRLGVPVVTSFMGRGLLAGKACLQGTYMGVAGDAAITQAVEGSDGLLLLGVIMSDTNFGVSASHIDRRRLMHAEDRQVRMGFHTYHDIPLESLVDALLAALPEGGQACAVPAGLDGDGGALGRNVVYRRGFVADDAPVTPDDIAVLLNDFYDGVLNGPAVSAEPDPFPWPFGGRPLPWPLACDIGDCLFTALSVRPVPMVGPGYYASMGFGVPAGMGLQVTTGQRSLTLVGDGAFQMTGMELGNCARLGIDPVVVVFNNASWEMLRVFQPETSYSAINTLDFAAFADALGGHGYRVTTRRELAAAFASATTERGRFQLIDVRLEKGAISDTLANFVAGVKRVSGVK</sequence>